<accession>A0A8J3VGG3</accession>
<feature type="transmembrane region" description="Helical" evidence="1">
    <location>
        <begin position="68"/>
        <end position="90"/>
    </location>
</feature>
<evidence type="ECO:0008006" key="4">
    <source>
        <dbReference type="Google" id="ProtNLM"/>
    </source>
</evidence>
<keyword evidence="3" id="KW-1185">Reference proteome</keyword>
<gene>
    <name evidence="2" type="ORF">Rhe02_34470</name>
</gene>
<evidence type="ECO:0000313" key="3">
    <source>
        <dbReference type="Proteomes" id="UP000612899"/>
    </source>
</evidence>
<sequence length="228" mass="23162">MTVITGPNEATKDSGLGALRGAGLVAVIVLGPLSIAILRLILPYGSGDDAATVAAKIADHPGAQAVTLWLTLIAMTTMVPGVIAVGLLAARHARTLGTWGMVLAVAGFSLLWATTSIDFAALAGVQSGIGQDNTAKLIGNLNANPGLTAATIVFVLGHILGTILIGVALLRRHVIPAWAAWMLIVSQPLHLVFAVIVPSPPLDTAAWALTTIGFAVAALAITTRSAGH</sequence>
<feature type="transmembrane region" description="Helical" evidence="1">
    <location>
        <begin position="21"/>
        <end position="42"/>
    </location>
</feature>
<dbReference type="EMBL" id="BONY01000018">
    <property type="protein sequence ID" value="GIH05380.1"/>
    <property type="molecule type" value="Genomic_DNA"/>
</dbReference>
<feature type="transmembrane region" description="Helical" evidence="1">
    <location>
        <begin position="146"/>
        <end position="170"/>
    </location>
</feature>
<reference evidence="2" key="1">
    <citation type="submission" date="2021-01" db="EMBL/GenBank/DDBJ databases">
        <title>Whole genome shotgun sequence of Rhizocola hellebori NBRC 109834.</title>
        <authorList>
            <person name="Komaki H."/>
            <person name="Tamura T."/>
        </authorList>
    </citation>
    <scope>NUCLEOTIDE SEQUENCE</scope>
    <source>
        <strain evidence="2">NBRC 109834</strain>
    </source>
</reference>
<proteinExistence type="predicted"/>
<keyword evidence="1" id="KW-0812">Transmembrane</keyword>
<evidence type="ECO:0000313" key="2">
    <source>
        <dbReference type="EMBL" id="GIH05380.1"/>
    </source>
</evidence>
<feature type="transmembrane region" description="Helical" evidence="1">
    <location>
        <begin position="204"/>
        <end position="222"/>
    </location>
</feature>
<feature type="transmembrane region" description="Helical" evidence="1">
    <location>
        <begin position="177"/>
        <end position="198"/>
    </location>
</feature>
<comment type="caution">
    <text evidence="2">The sequence shown here is derived from an EMBL/GenBank/DDBJ whole genome shotgun (WGS) entry which is preliminary data.</text>
</comment>
<organism evidence="2 3">
    <name type="scientific">Rhizocola hellebori</name>
    <dbReference type="NCBI Taxonomy" id="1392758"/>
    <lineage>
        <taxon>Bacteria</taxon>
        <taxon>Bacillati</taxon>
        <taxon>Actinomycetota</taxon>
        <taxon>Actinomycetes</taxon>
        <taxon>Micromonosporales</taxon>
        <taxon>Micromonosporaceae</taxon>
        <taxon>Rhizocola</taxon>
    </lineage>
</organism>
<name>A0A8J3VGG3_9ACTN</name>
<keyword evidence="1" id="KW-0472">Membrane</keyword>
<feature type="transmembrane region" description="Helical" evidence="1">
    <location>
        <begin position="102"/>
        <end position="126"/>
    </location>
</feature>
<protein>
    <recommendedName>
        <fullName evidence="4">DUF4386 family protein</fullName>
    </recommendedName>
</protein>
<dbReference type="RefSeq" id="WP_203909234.1">
    <property type="nucleotide sequence ID" value="NZ_BONY01000018.1"/>
</dbReference>
<dbReference type="Proteomes" id="UP000612899">
    <property type="component" value="Unassembled WGS sequence"/>
</dbReference>
<dbReference type="AlphaFoldDB" id="A0A8J3VGG3"/>
<evidence type="ECO:0000256" key="1">
    <source>
        <dbReference type="SAM" id="Phobius"/>
    </source>
</evidence>
<keyword evidence="1" id="KW-1133">Transmembrane helix</keyword>